<evidence type="ECO:0000313" key="15">
    <source>
        <dbReference type="Ensembl" id="ENSLLTP00000019829.1"/>
    </source>
</evidence>
<dbReference type="InterPro" id="IPR017452">
    <property type="entry name" value="GPCR_Rhodpsn_7TM"/>
</dbReference>
<evidence type="ECO:0000256" key="6">
    <source>
        <dbReference type="ARBA" id="ARBA00022725"/>
    </source>
</evidence>
<evidence type="ECO:0000259" key="14">
    <source>
        <dbReference type="PROSITE" id="PS50262"/>
    </source>
</evidence>
<keyword evidence="5 12" id="KW-0812">Transmembrane</keyword>
<evidence type="ECO:0000256" key="10">
    <source>
        <dbReference type="ARBA" id="ARBA00023170"/>
    </source>
</evidence>
<reference evidence="15" key="1">
    <citation type="submission" date="2025-08" db="UniProtKB">
        <authorList>
            <consortium name="Ensembl"/>
        </authorList>
    </citation>
    <scope>IDENTIFICATION</scope>
</reference>
<keyword evidence="16" id="KW-1185">Reference proteome</keyword>
<dbReference type="InterPro" id="IPR050516">
    <property type="entry name" value="Olfactory_GPCR"/>
</dbReference>
<dbReference type="InterPro" id="IPR000725">
    <property type="entry name" value="Olfact_rcpt"/>
</dbReference>
<evidence type="ECO:0000256" key="7">
    <source>
        <dbReference type="ARBA" id="ARBA00022989"/>
    </source>
</evidence>
<protein>
    <recommendedName>
        <fullName evidence="13">Olfactory receptor</fullName>
    </recommendedName>
</protein>
<dbReference type="FunFam" id="1.10.1220.70:FF:000001">
    <property type="entry name" value="Olfactory receptor"/>
    <property type="match status" value="1"/>
</dbReference>
<comment type="similarity">
    <text evidence="2 12">Belongs to the G-protein coupled receptor 1 family.</text>
</comment>
<dbReference type="CDD" id="cd13954">
    <property type="entry name" value="7tmA_OR"/>
    <property type="match status" value="1"/>
</dbReference>
<keyword evidence="6 13" id="KW-0552">Olfaction</keyword>
<evidence type="ECO:0000256" key="4">
    <source>
        <dbReference type="ARBA" id="ARBA00022606"/>
    </source>
</evidence>
<keyword evidence="3 13" id="KW-1003">Cell membrane</keyword>
<keyword evidence="9 13" id="KW-0472">Membrane</keyword>
<keyword evidence="7 13" id="KW-1133">Transmembrane helix</keyword>
<evidence type="ECO:0000256" key="13">
    <source>
        <dbReference type="RuleBase" id="RU363047"/>
    </source>
</evidence>
<dbReference type="Proteomes" id="UP000694406">
    <property type="component" value="Unplaced"/>
</dbReference>
<evidence type="ECO:0000256" key="9">
    <source>
        <dbReference type="ARBA" id="ARBA00023136"/>
    </source>
</evidence>
<feature type="domain" description="G-protein coupled receptors family 1 profile" evidence="14">
    <location>
        <begin position="10"/>
        <end position="273"/>
    </location>
</feature>
<sequence>MKPFLHCFKSNTTVLMDFYLTVLSDLPEVQTALFMVILNLSLLDILCPTVIVPKMLQIFLSKDKKISFVGCVLQLFFLLDVLGTEIFLLAVMAYDRYVAICSPLYQGLGTTALHYATIMNKRWCIQLMAGIWLLGLINSMIHTSLTFRMSFCGFKKLNQYFCDLHPVMALSCSSTYLVEVVHLLVAGIIGSGAFLVTLISYIYITSTILRMASTEGRHKAFSTCGSHLIVVCLFYGATIATYARPNSSYSGKQGRIISMLYGIITPMLNPMIYSLRNKEVKKALLCHTGRRMQNVCKKDTADENKVFSAPPVCCMARRVSKGGKNLHLNRAEFRTLESERTRGEGRRRRRFGIVDAPRKPSGWERMGGGE</sequence>
<keyword evidence="4 13" id="KW-0716">Sensory transduction</keyword>
<name>A0A8C5SPN1_LATLA</name>
<evidence type="ECO:0000256" key="1">
    <source>
        <dbReference type="ARBA" id="ARBA00004651"/>
    </source>
</evidence>
<dbReference type="GeneTree" id="ENSGT01140000282524"/>
<dbReference type="FunFam" id="1.20.1070.10:FF:000001">
    <property type="entry name" value="Olfactory receptor"/>
    <property type="match status" value="1"/>
</dbReference>
<keyword evidence="11 12" id="KW-0807">Transducer</keyword>
<evidence type="ECO:0000256" key="11">
    <source>
        <dbReference type="ARBA" id="ARBA00023224"/>
    </source>
</evidence>
<feature type="transmembrane region" description="Helical" evidence="13">
    <location>
        <begin position="97"/>
        <end position="116"/>
    </location>
</feature>
<evidence type="ECO:0000256" key="12">
    <source>
        <dbReference type="RuleBase" id="RU000688"/>
    </source>
</evidence>
<dbReference type="Pfam" id="PF13853">
    <property type="entry name" value="7tm_4"/>
    <property type="match status" value="1"/>
</dbReference>
<proteinExistence type="inferred from homology"/>
<dbReference type="PROSITE" id="PS00237">
    <property type="entry name" value="G_PROTEIN_RECEP_F1_1"/>
    <property type="match status" value="1"/>
</dbReference>
<dbReference type="PROSITE" id="PS50262">
    <property type="entry name" value="G_PROTEIN_RECEP_F1_2"/>
    <property type="match status" value="1"/>
</dbReference>
<feature type="transmembrane region" description="Helical" evidence="13">
    <location>
        <begin position="123"/>
        <end position="141"/>
    </location>
</feature>
<keyword evidence="8 12" id="KW-0297">G-protein coupled receptor</keyword>
<dbReference type="GO" id="GO:0005886">
    <property type="term" value="C:plasma membrane"/>
    <property type="evidence" value="ECO:0007669"/>
    <property type="project" value="UniProtKB-SubCell"/>
</dbReference>
<feature type="transmembrane region" description="Helical" evidence="13">
    <location>
        <begin position="32"/>
        <end position="56"/>
    </location>
</feature>
<evidence type="ECO:0000256" key="2">
    <source>
        <dbReference type="ARBA" id="ARBA00010663"/>
    </source>
</evidence>
<dbReference type="AlphaFoldDB" id="A0A8C5SPN1"/>
<organism evidence="15 16">
    <name type="scientific">Laticauda laticaudata</name>
    <name type="common">Blue-ringed sea krait</name>
    <name type="synonym">Blue-lipped sea krait</name>
    <dbReference type="NCBI Taxonomy" id="8630"/>
    <lineage>
        <taxon>Eukaryota</taxon>
        <taxon>Metazoa</taxon>
        <taxon>Chordata</taxon>
        <taxon>Craniata</taxon>
        <taxon>Vertebrata</taxon>
        <taxon>Euteleostomi</taxon>
        <taxon>Lepidosauria</taxon>
        <taxon>Squamata</taxon>
        <taxon>Bifurcata</taxon>
        <taxon>Unidentata</taxon>
        <taxon>Episquamata</taxon>
        <taxon>Toxicofera</taxon>
        <taxon>Serpentes</taxon>
        <taxon>Colubroidea</taxon>
        <taxon>Elapidae</taxon>
        <taxon>Laticaudinae</taxon>
        <taxon>Laticauda</taxon>
    </lineage>
</organism>
<dbReference type="Ensembl" id="ENSLLTT00000020564.1">
    <property type="protein sequence ID" value="ENSLLTP00000019829.1"/>
    <property type="gene ID" value="ENSLLTG00000014886.1"/>
</dbReference>
<evidence type="ECO:0000313" key="16">
    <source>
        <dbReference type="Proteomes" id="UP000694406"/>
    </source>
</evidence>
<feature type="transmembrane region" description="Helical" evidence="13">
    <location>
        <begin position="68"/>
        <end position="91"/>
    </location>
</feature>
<reference evidence="15" key="2">
    <citation type="submission" date="2025-09" db="UniProtKB">
        <authorList>
            <consortium name="Ensembl"/>
        </authorList>
    </citation>
    <scope>IDENTIFICATION</scope>
</reference>
<dbReference type="GO" id="GO:0004930">
    <property type="term" value="F:G protein-coupled receptor activity"/>
    <property type="evidence" value="ECO:0007669"/>
    <property type="project" value="UniProtKB-KW"/>
</dbReference>
<dbReference type="PRINTS" id="PR00245">
    <property type="entry name" value="OLFACTORYR"/>
</dbReference>
<comment type="subcellular location">
    <subcellularLocation>
        <location evidence="1 13">Cell membrane</location>
        <topology evidence="1 13">Multi-pass membrane protein</topology>
    </subcellularLocation>
</comment>
<dbReference type="GO" id="GO:0004984">
    <property type="term" value="F:olfactory receptor activity"/>
    <property type="evidence" value="ECO:0007669"/>
    <property type="project" value="InterPro"/>
</dbReference>
<feature type="transmembrane region" description="Helical" evidence="13">
    <location>
        <begin position="180"/>
        <end position="204"/>
    </location>
</feature>
<dbReference type="Gene3D" id="1.20.1070.10">
    <property type="entry name" value="Rhodopsin 7-helix transmembrane proteins"/>
    <property type="match status" value="1"/>
</dbReference>
<evidence type="ECO:0000256" key="3">
    <source>
        <dbReference type="ARBA" id="ARBA00022475"/>
    </source>
</evidence>
<feature type="transmembrane region" description="Helical" evidence="13">
    <location>
        <begin position="256"/>
        <end position="275"/>
    </location>
</feature>
<evidence type="ECO:0000256" key="5">
    <source>
        <dbReference type="ARBA" id="ARBA00022692"/>
    </source>
</evidence>
<feature type="transmembrane region" description="Helical" evidence="13">
    <location>
        <begin position="225"/>
        <end position="244"/>
    </location>
</feature>
<dbReference type="PRINTS" id="PR00237">
    <property type="entry name" value="GPCRRHODOPSN"/>
</dbReference>
<dbReference type="SUPFAM" id="SSF81321">
    <property type="entry name" value="Family A G protein-coupled receptor-like"/>
    <property type="match status" value="1"/>
</dbReference>
<accession>A0A8C5SPN1</accession>
<evidence type="ECO:0000256" key="8">
    <source>
        <dbReference type="ARBA" id="ARBA00023040"/>
    </source>
</evidence>
<dbReference type="InterPro" id="IPR000276">
    <property type="entry name" value="GPCR_Rhodpsn"/>
</dbReference>
<dbReference type="PANTHER" id="PTHR26452">
    <property type="entry name" value="OLFACTORY RECEPTOR"/>
    <property type="match status" value="1"/>
</dbReference>
<keyword evidence="10 12" id="KW-0675">Receptor</keyword>